<dbReference type="AlphaFoldDB" id="A0A326TR12"/>
<dbReference type="Gene3D" id="3.40.50.720">
    <property type="entry name" value="NAD(P)-binding Rossmann-like Domain"/>
    <property type="match status" value="1"/>
</dbReference>
<dbReference type="GO" id="GO:0004029">
    <property type="term" value="F:aldehyde dehydrogenase (NAD+) activity"/>
    <property type="evidence" value="ECO:0007669"/>
    <property type="project" value="TreeGrafter"/>
</dbReference>
<proteinExistence type="predicted"/>
<reference evidence="2 3" key="1">
    <citation type="submission" date="2018-06" db="EMBL/GenBank/DDBJ databases">
        <title>Genomic Encyclopedia of Archaeal and Bacterial Type Strains, Phase II (KMG-II): from individual species to whole genera.</title>
        <authorList>
            <person name="Goeker M."/>
        </authorList>
    </citation>
    <scope>NUCLEOTIDE SEQUENCE [LARGE SCALE GENOMIC DNA]</scope>
    <source>
        <strain evidence="2 3">ATCC BAA-1881</strain>
    </source>
</reference>
<evidence type="ECO:0000313" key="3">
    <source>
        <dbReference type="Proteomes" id="UP000248806"/>
    </source>
</evidence>
<comment type="caution">
    <text evidence="2">The sequence shown here is derived from an EMBL/GenBank/DDBJ whole genome shotgun (WGS) entry which is preliminary data.</text>
</comment>
<dbReference type="OrthoDB" id="9807212at2"/>
<dbReference type="EMBL" id="QKUF01000075">
    <property type="protein sequence ID" value="PZW17990.1"/>
    <property type="molecule type" value="Genomic_DNA"/>
</dbReference>
<sequence>MRVFVTGATGYIGSAVVRELFAAGHQVLGLARSNASAASLAAIGADVHRGALDDLDSLRSGAAASDGVIHLAYMHDFSDYVAAGQSDLRAVETIGAALQGSDKPFVITSGTLMLTFFLPQGQLGTEKDLADAGSTAPRIASENAAIALAKRGVRTSIVRLAPTVHGEGDRGFVPALIRLARTKGVSAYPGDGSNRWPAVHRLDAAHLFRLALEKAPAGSVLHAVADEGIPVRAIANVIGRRLNVPVVSLPLEEASAHFGFLGHFFSQDNPTSSILTQQWVGWHPLQPALLADLDGDYYFTNEAWSTLR</sequence>
<dbReference type="InterPro" id="IPR001509">
    <property type="entry name" value="Epimerase_deHydtase"/>
</dbReference>
<dbReference type="SUPFAM" id="SSF51735">
    <property type="entry name" value="NAD(P)-binding Rossmann-fold domains"/>
    <property type="match status" value="1"/>
</dbReference>
<dbReference type="PANTHER" id="PTHR48079">
    <property type="entry name" value="PROTEIN YEEZ"/>
    <property type="match status" value="1"/>
</dbReference>
<name>A0A326TR12_THEHA</name>
<dbReference type="Proteomes" id="UP000248806">
    <property type="component" value="Unassembled WGS sequence"/>
</dbReference>
<evidence type="ECO:0000259" key="1">
    <source>
        <dbReference type="Pfam" id="PF01370"/>
    </source>
</evidence>
<feature type="domain" description="NAD-dependent epimerase/dehydratase" evidence="1">
    <location>
        <begin position="3"/>
        <end position="216"/>
    </location>
</feature>
<keyword evidence="3" id="KW-1185">Reference proteome</keyword>
<dbReference type="Pfam" id="PF01370">
    <property type="entry name" value="Epimerase"/>
    <property type="match status" value="1"/>
</dbReference>
<dbReference type="RefSeq" id="WP_111326958.1">
    <property type="nucleotide sequence ID" value="NZ_BIFX01000001.1"/>
</dbReference>
<gene>
    <name evidence="2" type="ORF">EI42_06447</name>
</gene>
<dbReference type="InterPro" id="IPR036291">
    <property type="entry name" value="NAD(P)-bd_dom_sf"/>
</dbReference>
<organism evidence="2 3">
    <name type="scientific">Thermosporothrix hazakensis</name>
    <dbReference type="NCBI Taxonomy" id="644383"/>
    <lineage>
        <taxon>Bacteria</taxon>
        <taxon>Bacillati</taxon>
        <taxon>Chloroflexota</taxon>
        <taxon>Ktedonobacteria</taxon>
        <taxon>Ktedonobacterales</taxon>
        <taxon>Thermosporotrichaceae</taxon>
        <taxon>Thermosporothrix</taxon>
    </lineage>
</organism>
<dbReference type="CDD" id="cd05262">
    <property type="entry name" value="SDR_a7"/>
    <property type="match status" value="1"/>
</dbReference>
<evidence type="ECO:0000313" key="2">
    <source>
        <dbReference type="EMBL" id="PZW17990.1"/>
    </source>
</evidence>
<dbReference type="PANTHER" id="PTHR48079:SF6">
    <property type="entry name" value="NAD(P)-BINDING DOMAIN-CONTAINING PROTEIN-RELATED"/>
    <property type="match status" value="1"/>
</dbReference>
<protein>
    <submittedName>
        <fullName evidence="2">Nucleoside-diphosphate-sugar epimerase</fullName>
    </submittedName>
</protein>
<accession>A0A326TR12</accession>
<dbReference type="GO" id="GO:0005737">
    <property type="term" value="C:cytoplasm"/>
    <property type="evidence" value="ECO:0007669"/>
    <property type="project" value="TreeGrafter"/>
</dbReference>
<dbReference type="InterPro" id="IPR051783">
    <property type="entry name" value="NAD(P)-dependent_oxidoreduct"/>
</dbReference>